<gene>
    <name evidence="2" type="ORF">SAMN04515671_4301</name>
</gene>
<keyword evidence="3" id="KW-1185">Reference proteome</keyword>
<accession>A0A1H0SUI3</accession>
<dbReference type="Pfam" id="PF11706">
    <property type="entry name" value="zf-CGNR"/>
    <property type="match status" value="1"/>
</dbReference>
<dbReference type="AlphaFoldDB" id="A0A1H0SUI3"/>
<dbReference type="InterPro" id="IPR010852">
    <property type="entry name" value="ABATE"/>
</dbReference>
<name>A0A1H0SUI3_9ACTN</name>
<dbReference type="PANTHER" id="PTHR35525:SF3">
    <property type="entry name" value="BLL6575 PROTEIN"/>
    <property type="match status" value="1"/>
</dbReference>
<reference evidence="2 3" key="1">
    <citation type="submission" date="2016-10" db="EMBL/GenBank/DDBJ databases">
        <authorList>
            <person name="de Groot N.N."/>
        </authorList>
    </citation>
    <scope>NUCLEOTIDE SEQUENCE [LARGE SCALE GENOMIC DNA]</scope>
    <source>
        <strain evidence="3">P4-7,KCTC 19426,CECT 7604</strain>
    </source>
</reference>
<proteinExistence type="predicted"/>
<evidence type="ECO:0000259" key="1">
    <source>
        <dbReference type="Pfam" id="PF11706"/>
    </source>
</evidence>
<evidence type="ECO:0000313" key="3">
    <source>
        <dbReference type="Proteomes" id="UP000198741"/>
    </source>
</evidence>
<dbReference type="Proteomes" id="UP000198741">
    <property type="component" value="Chromosome I"/>
</dbReference>
<protein>
    <submittedName>
        <fullName evidence="2">Conserved protein containing a Zn-ribbon-like motif, possibly RNA-binding</fullName>
    </submittedName>
</protein>
<dbReference type="SUPFAM" id="SSF160904">
    <property type="entry name" value="Jann2411-like"/>
    <property type="match status" value="1"/>
</dbReference>
<dbReference type="OrthoDB" id="3531194at2"/>
<organism evidence="2 3">
    <name type="scientific">Nakamurella panacisegetis</name>
    <dbReference type="NCBI Taxonomy" id="1090615"/>
    <lineage>
        <taxon>Bacteria</taxon>
        <taxon>Bacillati</taxon>
        <taxon>Actinomycetota</taxon>
        <taxon>Actinomycetes</taxon>
        <taxon>Nakamurellales</taxon>
        <taxon>Nakamurellaceae</taxon>
        <taxon>Nakamurella</taxon>
    </lineage>
</organism>
<dbReference type="STRING" id="1090615.SAMN04515671_4301"/>
<evidence type="ECO:0000313" key="2">
    <source>
        <dbReference type="EMBL" id="SDP45417.1"/>
    </source>
</evidence>
<dbReference type="InterPro" id="IPR021005">
    <property type="entry name" value="Znf_CGNR"/>
</dbReference>
<dbReference type="Pfam" id="PF07336">
    <property type="entry name" value="ABATE"/>
    <property type="match status" value="1"/>
</dbReference>
<dbReference type="Gene3D" id="1.10.3300.10">
    <property type="entry name" value="Jann2411-like domain"/>
    <property type="match status" value="1"/>
</dbReference>
<dbReference type="PANTHER" id="PTHR35525">
    <property type="entry name" value="BLL6575 PROTEIN"/>
    <property type="match status" value="1"/>
</dbReference>
<dbReference type="EMBL" id="LT629710">
    <property type="protein sequence ID" value="SDP45417.1"/>
    <property type="molecule type" value="Genomic_DNA"/>
</dbReference>
<dbReference type="InterPro" id="IPR023286">
    <property type="entry name" value="ABATE_dom_sf"/>
</dbReference>
<dbReference type="RefSeq" id="WP_090480254.1">
    <property type="nucleotide sequence ID" value="NZ_LT629710.1"/>
</dbReference>
<feature type="domain" description="Zinc finger CGNR" evidence="1">
    <location>
        <begin position="133"/>
        <end position="174"/>
    </location>
</feature>
<sequence length="180" mass="20051">MVFTHDTAVALIGAAAWVNTDADTEEIPDVAALDAFVTTWGWTGSRTHDETELLAVQGLRPRLRQLWLLDKDGVVALVNELLTEFRALPQLVRHDEWDYHLHATPSSAPLADRMAVEAAMAMVDVVRADELSRLRVCENFDCESVLVDLSRNRSKRYCDLVCTNRAAARAYRSRGAAAEV</sequence>